<evidence type="ECO:0000313" key="2">
    <source>
        <dbReference type="EMBL" id="GLC24527.1"/>
    </source>
</evidence>
<keyword evidence="3" id="KW-1185">Reference proteome</keyword>
<dbReference type="Proteomes" id="UP001161325">
    <property type="component" value="Unassembled WGS sequence"/>
</dbReference>
<organism evidence="2 3">
    <name type="scientific">Roseisolibacter agri</name>
    <dbReference type="NCBI Taxonomy" id="2014610"/>
    <lineage>
        <taxon>Bacteria</taxon>
        <taxon>Pseudomonadati</taxon>
        <taxon>Gemmatimonadota</taxon>
        <taxon>Gemmatimonadia</taxon>
        <taxon>Gemmatimonadales</taxon>
        <taxon>Gemmatimonadaceae</taxon>
        <taxon>Roseisolibacter</taxon>
    </lineage>
</organism>
<dbReference type="RefSeq" id="WP_284348974.1">
    <property type="nucleotide sequence ID" value="NZ_BRXS01000002.1"/>
</dbReference>
<protein>
    <submittedName>
        <fullName evidence="2">Uncharacterized protein</fullName>
    </submittedName>
</protein>
<accession>A0AA37Q6B6</accession>
<feature type="compositionally biased region" description="Low complexity" evidence="1">
    <location>
        <begin position="7"/>
        <end position="21"/>
    </location>
</feature>
<dbReference type="AlphaFoldDB" id="A0AA37Q6B6"/>
<sequence length="58" mass="6758">MNEKQLAKLIKQNQAKAQAKAQKPRSGRAFDPTLVTNNEEEGDAERQQLFKELKRREF</sequence>
<comment type="caution">
    <text evidence="2">The sequence shown here is derived from an EMBL/GenBank/DDBJ whole genome shotgun (WGS) entry which is preliminary data.</text>
</comment>
<evidence type="ECO:0000313" key="3">
    <source>
        <dbReference type="Proteomes" id="UP001161325"/>
    </source>
</evidence>
<feature type="compositionally biased region" description="Basic and acidic residues" evidence="1">
    <location>
        <begin position="44"/>
        <end position="58"/>
    </location>
</feature>
<reference evidence="2" key="1">
    <citation type="submission" date="2022-08" db="EMBL/GenBank/DDBJ databases">
        <title>Draft genome sequencing of Roseisolibacter agri AW1220.</title>
        <authorList>
            <person name="Tobiishi Y."/>
            <person name="Tonouchi A."/>
        </authorList>
    </citation>
    <scope>NUCLEOTIDE SEQUENCE</scope>
    <source>
        <strain evidence="2">AW1220</strain>
    </source>
</reference>
<feature type="region of interest" description="Disordered" evidence="1">
    <location>
        <begin position="1"/>
        <end position="58"/>
    </location>
</feature>
<name>A0AA37Q6B6_9BACT</name>
<proteinExistence type="predicted"/>
<gene>
    <name evidence="2" type="ORF">rosag_10400</name>
</gene>
<evidence type="ECO:0000256" key="1">
    <source>
        <dbReference type="SAM" id="MobiDB-lite"/>
    </source>
</evidence>
<dbReference type="EMBL" id="BRXS01000002">
    <property type="protein sequence ID" value="GLC24527.1"/>
    <property type="molecule type" value="Genomic_DNA"/>
</dbReference>